<dbReference type="InterPro" id="IPR041118">
    <property type="entry name" value="Rx_N"/>
</dbReference>
<dbReference type="InterPro" id="IPR038005">
    <property type="entry name" value="RX-like_CC"/>
</dbReference>
<dbReference type="Gene3D" id="3.80.10.10">
    <property type="entry name" value="Ribonuclease Inhibitor"/>
    <property type="match status" value="1"/>
</dbReference>
<evidence type="ECO:0000256" key="6">
    <source>
        <dbReference type="ARBA" id="ARBA00023054"/>
    </source>
</evidence>
<proteinExistence type="inferred from homology"/>
<evidence type="ECO:0000313" key="10">
    <source>
        <dbReference type="EMBL" id="KAK1669727.1"/>
    </source>
</evidence>
<keyword evidence="3" id="KW-0677">Repeat</keyword>
<evidence type="ECO:0000256" key="5">
    <source>
        <dbReference type="ARBA" id="ARBA00022821"/>
    </source>
</evidence>
<keyword evidence="2" id="KW-0433">Leucine-rich repeat</keyword>
<feature type="domain" description="Disease resistance R13L4/SHOC-2-like LRR" evidence="9">
    <location>
        <begin position="384"/>
        <end position="747"/>
    </location>
</feature>
<keyword evidence="11" id="KW-1185">Reference proteome</keyword>
<evidence type="ECO:0000256" key="2">
    <source>
        <dbReference type="ARBA" id="ARBA00022614"/>
    </source>
</evidence>
<dbReference type="Pfam" id="PF00931">
    <property type="entry name" value="NB-ARC"/>
    <property type="match status" value="1"/>
</dbReference>
<sequence length="756" mass="85335">MASDLAGEGYQRREIAMVAIRPLLSKLGDLLAGEFTLEKHVRKGIESLITELTLMHAALHKVAKLPPEQLDEGVKIWAGNVKELSCQMEDIVDAFLVHAEDGGKPATNQSRVKKLIEKTIKLFKNGRDLHRISDALEEVTGQAKQLAELRQRYEQEIWDTCASASVVDPRMLALYTDVTELVGIEDTRDELIKMLIGGDDWLATPVKTVSIVGFSGLGKTTLAKVVYEKIKVQFDCGAFVSVSQNPDMKKVLKDILYELDKKKYTYIHNATRDEKQLIDELNEFLKSKNGFLKSKNGFLKNKRYLVVIDDIWDEKPIGIDEEERVEACCVHDMVLDLIRCLSSEENFVTILDGTKRKVLNLQSKIRRLSIQNEKVDLATISMAQVRSITFFTNGIVDQVPVNIHSFQVLRLLDLQGFTISDPGYVWNLLHLRYLRLIPGYVKELPMEIGKLQFLQTLDLRRASDIKELPSSIVRLRHLVCLSVHADLKFPSRVGDLTSLEVLDGVLVGQLSSGKFNRDTGRELGHLTNLSVLRFKWRCIDDVMDKALAESLSNLHRLQNLDICADGGQQVDLMREGWVPPPQLRRLQFQGTTCSFQRLPSWINSSLLPCLSYLEIWVEEVQPDAIRLLGMLPALRFISMVCNTAFSRRHVVEMSVVTPDAFPCATECRFIGIAAVPSIFPQGSMLRAKLLRFAFPAVWISRGNFDFGMEHFPSLKDVQVELLCEEATDVELEEVDAAVRAAVEDHPNGVHLTLSSW</sequence>
<evidence type="ECO:0000256" key="4">
    <source>
        <dbReference type="ARBA" id="ARBA00022741"/>
    </source>
</evidence>
<dbReference type="SUPFAM" id="SSF52047">
    <property type="entry name" value="RNI-like"/>
    <property type="match status" value="1"/>
</dbReference>
<evidence type="ECO:0000313" key="11">
    <source>
        <dbReference type="Proteomes" id="UP001231189"/>
    </source>
</evidence>
<protein>
    <submittedName>
        <fullName evidence="10">Uncharacterized protein</fullName>
    </submittedName>
</protein>
<dbReference type="InterPro" id="IPR002182">
    <property type="entry name" value="NB-ARC"/>
</dbReference>
<evidence type="ECO:0000256" key="3">
    <source>
        <dbReference type="ARBA" id="ARBA00022737"/>
    </source>
</evidence>
<dbReference type="EMBL" id="JAUUTY010000003">
    <property type="protein sequence ID" value="KAK1669727.1"/>
    <property type="molecule type" value="Genomic_DNA"/>
</dbReference>
<keyword evidence="5" id="KW-0611">Plant defense</keyword>
<evidence type="ECO:0000259" key="8">
    <source>
        <dbReference type="Pfam" id="PF18052"/>
    </source>
</evidence>
<keyword evidence="6" id="KW-0175">Coiled coil</keyword>
<dbReference type="InterPro" id="IPR027417">
    <property type="entry name" value="P-loop_NTPase"/>
</dbReference>
<organism evidence="10 11">
    <name type="scientific">Lolium multiflorum</name>
    <name type="common">Italian ryegrass</name>
    <name type="synonym">Lolium perenne subsp. multiflorum</name>
    <dbReference type="NCBI Taxonomy" id="4521"/>
    <lineage>
        <taxon>Eukaryota</taxon>
        <taxon>Viridiplantae</taxon>
        <taxon>Streptophyta</taxon>
        <taxon>Embryophyta</taxon>
        <taxon>Tracheophyta</taxon>
        <taxon>Spermatophyta</taxon>
        <taxon>Magnoliopsida</taxon>
        <taxon>Liliopsida</taxon>
        <taxon>Poales</taxon>
        <taxon>Poaceae</taxon>
        <taxon>BOP clade</taxon>
        <taxon>Pooideae</taxon>
        <taxon>Poodae</taxon>
        <taxon>Poeae</taxon>
        <taxon>Poeae Chloroplast Group 2 (Poeae type)</taxon>
        <taxon>Loliodinae</taxon>
        <taxon>Loliinae</taxon>
        <taxon>Lolium</taxon>
    </lineage>
</organism>
<dbReference type="GO" id="GO:0006952">
    <property type="term" value="P:defense response"/>
    <property type="evidence" value="ECO:0007669"/>
    <property type="project" value="UniProtKB-KW"/>
</dbReference>
<dbReference type="Gene3D" id="3.40.50.300">
    <property type="entry name" value="P-loop containing nucleotide triphosphate hydrolases"/>
    <property type="match status" value="1"/>
</dbReference>
<evidence type="ECO:0000259" key="9">
    <source>
        <dbReference type="Pfam" id="PF23598"/>
    </source>
</evidence>
<comment type="similarity">
    <text evidence="1">Belongs to the disease resistance NB-LRR family.</text>
</comment>
<dbReference type="InterPro" id="IPR055414">
    <property type="entry name" value="LRR_R13L4/SHOC2-like"/>
</dbReference>
<keyword evidence="4" id="KW-0547">Nucleotide-binding</keyword>
<dbReference type="Proteomes" id="UP001231189">
    <property type="component" value="Unassembled WGS sequence"/>
</dbReference>
<dbReference type="Pfam" id="PF23598">
    <property type="entry name" value="LRR_14"/>
    <property type="match status" value="1"/>
</dbReference>
<dbReference type="CDD" id="cd14798">
    <property type="entry name" value="RX-CC_like"/>
    <property type="match status" value="1"/>
</dbReference>
<dbReference type="GO" id="GO:0051707">
    <property type="term" value="P:response to other organism"/>
    <property type="evidence" value="ECO:0007669"/>
    <property type="project" value="UniProtKB-ARBA"/>
</dbReference>
<dbReference type="AlphaFoldDB" id="A0AAD8WPC1"/>
<evidence type="ECO:0000256" key="1">
    <source>
        <dbReference type="ARBA" id="ARBA00008894"/>
    </source>
</evidence>
<dbReference type="GO" id="GO:0043531">
    <property type="term" value="F:ADP binding"/>
    <property type="evidence" value="ECO:0007669"/>
    <property type="project" value="InterPro"/>
</dbReference>
<feature type="domain" description="Disease resistance N-terminal" evidence="8">
    <location>
        <begin position="19"/>
        <end position="104"/>
    </location>
</feature>
<evidence type="ECO:0000259" key="7">
    <source>
        <dbReference type="Pfam" id="PF00931"/>
    </source>
</evidence>
<dbReference type="PANTHER" id="PTHR19338">
    <property type="entry name" value="TRANSLOCASE OF INNER MITOCHONDRIAL MEMBRANE 13 HOMOLOG"/>
    <property type="match status" value="1"/>
</dbReference>
<accession>A0AAD8WPC1</accession>
<dbReference type="SUPFAM" id="SSF52540">
    <property type="entry name" value="P-loop containing nucleoside triphosphate hydrolases"/>
    <property type="match status" value="1"/>
</dbReference>
<feature type="domain" description="NB-ARC" evidence="7">
    <location>
        <begin position="189"/>
        <end position="315"/>
    </location>
</feature>
<dbReference type="PANTHER" id="PTHR19338:SF18">
    <property type="entry name" value="NB-ARC DOMAIN-CONTAINING PROTEIN"/>
    <property type="match status" value="1"/>
</dbReference>
<reference evidence="10" key="1">
    <citation type="submission" date="2023-07" db="EMBL/GenBank/DDBJ databases">
        <title>A chromosome-level genome assembly of Lolium multiflorum.</title>
        <authorList>
            <person name="Chen Y."/>
            <person name="Copetti D."/>
            <person name="Kolliker R."/>
            <person name="Studer B."/>
        </authorList>
    </citation>
    <scope>NUCLEOTIDE SEQUENCE</scope>
    <source>
        <strain evidence="10">02402/16</strain>
        <tissue evidence="10">Leaf</tissue>
    </source>
</reference>
<name>A0AAD8WPC1_LOLMU</name>
<gene>
    <name evidence="10" type="ORF">QYE76_057886</name>
</gene>
<dbReference type="PRINTS" id="PR00364">
    <property type="entry name" value="DISEASERSIST"/>
</dbReference>
<dbReference type="InterPro" id="IPR032675">
    <property type="entry name" value="LRR_dom_sf"/>
</dbReference>
<dbReference type="Gene3D" id="1.20.5.4130">
    <property type="match status" value="1"/>
</dbReference>
<comment type="caution">
    <text evidence="10">The sequence shown here is derived from an EMBL/GenBank/DDBJ whole genome shotgun (WGS) entry which is preliminary data.</text>
</comment>
<dbReference type="Pfam" id="PF18052">
    <property type="entry name" value="Rx_N"/>
    <property type="match status" value="1"/>
</dbReference>